<dbReference type="InterPro" id="IPR004827">
    <property type="entry name" value="bZIP"/>
</dbReference>
<sequence length="445" mass="49105">MPSHASRARSVSNDVDDSSDMEDGSNPPGKPGRKKNPNSQAARRDQNRIAQREFRLRKQQRIRDLEATVDMLSGGKDEALSTMRKILKDLMHENQVLRDLLRNLSSFIGDGAGGLLPKLGWDLNDFNSFLNKSETDSAWESYQRHKQQTAADAAASGSQPSAGQKRPQEDDPLAGPSKRSRGPNEQNGDRERADSFPNPMMAPLPSAGPSVPQNGIYSASARPQDAALLNEFLRGTGMSASSPPASGSFGSSSQTMGTTYANSFVGSGAGVHNDMGMPSMPMVGASPVSVQPPRVDPTPPAVPEEDDVDSKKADAYKLVHYHLDNYKRNSAYCLPSSLRPTLVQRTVPHESVIDGIVHPELRDRMILLRGRFDLVDCLHDYRHEVTIHGDDVLAHTNWELSENWLHRYKFLVDQATLAIANRWRRERGESELRLADFQDPVPHAT</sequence>
<dbReference type="InterPro" id="IPR046347">
    <property type="entry name" value="bZIP_sf"/>
</dbReference>
<feature type="compositionally biased region" description="Low complexity" evidence="1">
    <location>
        <begin position="148"/>
        <end position="164"/>
    </location>
</feature>
<name>S8FQK9_FOMSC</name>
<keyword evidence="4" id="KW-1185">Reference proteome</keyword>
<dbReference type="GO" id="GO:0003700">
    <property type="term" value="F:DNA-binding transcription factor activity"/>
    <property type="evidence" value="ECO:0007669"/>
    <property type="project" value="InterPro"/>
</dbReference>
<proteinExistence type="predicted"/>
<dbReference type="InParanoid" id="S8FQK9"/>
<dbReference type="AlphaFoldDB" id="S8FQK9"/>
<evidence type="ECO:0000313" key="3">
    <source>
        <dbReference type="EMBL" id="EPT03551.1"/>
    </source>
</evidence>
<dbReference type="Pfam" id="PF11905">
    <property type="entry name" value="DUF3425"/>
    <property type="match status" value="1"/>
</dbReference>
<evidence type="ECO:0000313" key="4">
    <source>
        <dbReference type="Proteomes" id="UP000015241"/>
    </source>
</evidence>
<organism evidence="3 4">
    <name type="scientific">Fomitopsis schrenkii</name>
    <name type="common">Brown rot fungus</name>
    <dbReference type="NCBI Taxonomy" id="2126942"/>
    <lineage>
        <taxon>Eukaryota</taxon>
        <taxon>Fungi</taxon>
        <taxon>Dikarya</taxon>
        <taxon>Basidiomycota</taxon>
        <taxon>Agaricomycotina</taxon>
        <taxon>Agaricomycetes</taxon>
        <taxon>Polyporales</taxon>
        <taxon>Fomitopsis</taxon>
    </lineage>
</organism>
<protein>
    <recommendedName>
        <fullName evidence="2">BZIP domain-containing protein</fullName>
    </recommendedName>
</protein>
<dbReference type="PANTHER" id="PTHR38116">
    <property type="entry name" value="CHROMOSOME 7, WHOLE GENOME SHOTGUN SEQUENCE"/>
    <property type="match status" value="1"/>
</dbReference>
<feature type="domain" description="BZIP" evidence="2">
    <location>
        <begin position="43"/>
        <end position="57"/>
    </location>
</feature>
<evidence type="ECO:0000259" key="2">
    <source>
        <dbReference type="PROSITE" id="PS00036"/>
    </source>
</evidence>
<feature type="region of interest" description="Disordered" evidence="1">
    <location>
        <begin position="288"/>
        <end position="309"/>
    </location>
</feature>
<feature type="region of interest" description="Disordered" evidence="1">
    <location>
        <begin position="1"/>
        <end position="49"/>
    </location>
</feature>
<dbReference type="eggNOG" id="ENOG502S26C">
    <property type="taxonomic scope" value="Eukaryota"/>
</dbReference>
<dbReference type="HOGENOM" id="CLU_042441_0_0_1"/>
<dbReference type="InterPro" id="IPR021833">
    <property type="entry name" value="DUF3425"/>
</dbReference>
<dbReference type="PROSITE" id="PS00036">
    <property type="entry name" value="BZIP_BASIC"/>
    <property type="match status" value="1"/>
</dbReference>
<dbReference type="OrthoDB" id="2245989at2759"/>
<evidence type="ECO:0000256" key="1">
    <source>
        <dbReference type="SAM" id="MobiDB-lite"/>
    </source>
</evidence>
<reference evidence="3 4" key="1">
    <citation type="journal article" date="2012" name="Science">
        <title>The Paleozoic origin of enzymatic lignin decomposition reconstructed from 31 fungal genomes.</title>
        <authorList>
            <person name="Floudas D."/>
            <person name="Binder M."/>
            <person name="Riley R."/>
            <person name="Barry K."/>
            <person name="Blanchette R.A."/>
            <person name="Henrissat B."/>
            <person name="Martinez A.T."/>
            <person name="Otillar R."/>
            <person name="Spatafora J.W."/>
            <person name="Yadav J.S."/>
            <person name="Aerts A."/>
            <person name="Benoit I."/>
            <person name="Boyd A."/>
            <person name="Carlson A."/>
            <person name="Copeland A."/>
            <person name="Coutinho P.M."/>
            <person name="de Vries R.P."/>
            <person name="Ferreira P."/>
            <person name="Findley K."/>
            <person name="Foster B."/>
            <person name="Gaskell J."/>
            <person name="Glotzer D."/>
            <person name="Gorecki P."/>
            <person name="Heitman J."/>
            <person name="Hesse C."/>
            <person name="Hori C."/>
            <person name="Igarashi K."/>
            <person name="Jurgens J.A."/>
            <person name="Kallen N."/>
            <person name="Kersten P."/>
            <person name="Kohler A."/>
            <person name="Kuees U."/>
            <person name="Kumar T.K.A."/>
            <person name="Kuo A."/>
            <person name="LaButti K."/>
            <person name="Larrondo L.F."/>
            <person name="Lindquist E."/>
            <person name="Ling A."/>
            <person name="Lombard V."/>
            <person name="Lucas S."/>
            <person name="Lundell T."/>
            <person name="Martin R."/>
            <person name="McLaughlin D.J."/>
            <person name="Morgenstern I."/>
            <person name="Morin E."/>
            <person name="Murat C."/>
            <person name="Nagy L.G."/>
            <person name="Nolan M."/>
            <person name="Ohm R.A."/>
            <person name="Patyshakuliyeva A."/>
            <person name="Rokas A."/>
            <person name="Ruiz-Duenas F.J."/>
            <person name="Sabat G."/>
            <person name="Salamov A."/>
            <person name="Samejima M."/>
            <person name="Schmutz J."/>
            <person name="Slot J.C."/>
            <person name="St John F."/>
            <person name="Stenlid J."/>
            <person name="Sun H."/>
            <person name="Sun S."/>
            <person name="Syed K."/>
            <person name="Tsang A."/>
            <person name="Wiebenga A."/>
            <person name="Young D."/>
            <person name="Pisabarro A."/>
            <person name="Eastwood D.C."/>
            <person name="Martin F."/>
            <person name="Cullen D."/>
            <person name="Grigoriev I.V."/>
            <person name="Hibbett D.S."/>
        </authorList>
    </citation>
    <scope>NUCLEOTIDE SEQUENCE</scope>
    <source>
        <strain evidence="4">FP-58527</strain>
    </source>
</reference>
<dbReference type="SMART" id="SM00338">
    <property type="entry name" value="BRLZ"/>
    <property type="match status" value="1"/>
</dbReference>
<feature type="compositionally biased region" description="Acidic residues" evidence="1">
    <location>
        <begin position="14"/>
        <end position="23"/>
    </location>
</feature>
<feature type="region of interest" description="Disordered" evidence="1">
    <location>
        <begin position="140"/>
        <end position="217"/>
    </location>
</feature>
<dbReference type="Gene3D" id="1.20.5.170">
    <property type="match status" value="1"/>
</dbReference>
<accession>S8FQK9</accession>
<dbReference type="CDD" id="cd14688">
    <property type="entry name" value="bZIP_YAP"/>
    <property type="match status" value="1"/>
</dbReference>
<dbReference type="PANTHER" id="PTHR38116:SF9">
    <property type="entry name" value="BZIP DOMAIN-CONTAINING PROTEIN"/>
    <property type="match status" value="1"/>
</dbReference>
<dbReference type="SUPFAM" id="SSF57959">
    <property type="entry name" value="Leucine zipper domain"/>
    <property type="match status" value="1"/>
</dbReference>
<dbReference type="Proteomes" id="UP000015241">
    <property type="component" value="Unassembled WGS sequence"/>
</dbReference>
<dbReference type="EMBL" id="KE504129">
    <property type="protein sequence ID" value="EPT03551.1"/>
    <property type="molecule type" value="Genomic_DNA"/>
</dbReference>
<dbReference type="Pfam" id="PF00170">
    <property type="entry name" value="bZIP_1"/>
    <property type="match status" value="1"/>
</dbReference>
<dbReference type="STRING" id="743788.S8FQK9"/>
<gene>
    <name evidence="3" type="ORF">FOMPIDRAFT_1022188</name>
</gene>